<evidence type="ECO:0000313" key="3">
    <source>
        <dbReference type="Proteomes" id="UP001597119"/>
    </source>
</evidence>
<protein>
    <submittedName>
        <fullName evidence="2">DUF6884 domain-containing protein</fullName>
    </submittedName>
</protein>
<evidence type="ECO:0000313" key="2">
    <source>
        <dbReference type="EMBL" id="MFD1588151.1"/>
    </source>
</evidence>
<dbReference type="Pfam" id="PF21818">
    <property type="entry name" value="DUF6884"/>
    <property type="match status" value="1"/>
</dbReference>
<organism evidence="2 3">
    <name type="scientific">Halorientalis brevis</name>
    <dbReference type="NCBI Taxonomy" id="1126241"/>
    <lineage>
        <taxon>Archaea</taxon>
        <taxon>Methanobacteriati</taxon>
        <taxon>Methanobacteriota</taxon>
        <taxon>Stenosarchaea group</taxon>
        <taxon>Halobacteria</taxon>
        <taxon>Halobacteriales</taxon>
        <taxon>Haloarculaceae</taxon>
        <taxon>Halorientalis</taxon>
    </lineage>
</organism>
<dbReference type="EMBL" id="JBHUDJ010000009">
    <property type="protein sequence ID" value="MFD1588151.1"/>
    <property type="molecule type" value="Genomic_DNA"/>
</dbReference>
<comment type="caution">
    <text evidence="2">The sequence shown here is derived from an EMBL/GenBank/DDBJ whole genome shotgun (WGS) entry which is preliminary data.</text>
</comment>
<accession>A0ABD6CEM3</accession>
<dbReference type="Proteomes" id="UP001597119">
    <property type="component" value="Unassembled WGS sequence"/>
</dbReference>
<proteinExistence type="predicted"/>
<name>A0ABD6CEM3_9EURY</name>
<reference evidence="2 3" key="1">
    <citation type="journal article" date="2019" name="Int. J. Syst. Evol. Microbiol.">
        <title>The Global Catalogue of Microorganisms (GCM) 10K type strain sequencing project: providing services to taxonomists for standard genome sequencing and annotation.</title>
        <authorList>
            <consortium name="The Broad Institute Genomics Platform"/>
            <consortium name="The Broad Institute Genome Sequencing Center for Infectious Disease"/>
            <person name="Wu L."/>
            <person name="Ma J."/>
        </authorList>
    </citation>
    <scope>NUCLEOTIDE SEQUENCE [LARGE SCALE GENOMIC DNA]</scope>
    <source>
        <strain evidence="2 3">CGMCC 1.12125</strain>
    </source>
</reference>
<feature type="domain" description="DUF6884" evidence="1">
    <location>
        <begin position="15"/>
        <end position="92"/>
    </location>
</feature>
<dbReference type="InterPro" id="IPR049251">
    <property type="entry name" value="DUF6884"/>
</dbReference>
<dbReference type="AlphaFoldDB" id="A0ABD6CEM3"/>
<keyword evidence="3" id="KW-1185">Reference proteome</keyword>
<sequence length="282" mass="31689">MSNNTRADATRGRFVLVGCSDVSADEPCEGQDLSLSPAFVAKCHYAAAATQWAGEANRQANTWAVLSADHGVVPPRHEIEPVGATVADLRSEPLETDQQYELPPGEPVKSRLDRWALSVRTELADWLRRPYRADQTASPCRELVVVADDDYVAALRERQIFEQRPKSLATDQKQSIKTLPPKATVRFPFQDQDLTDDRERHEWLIERAETLQSAVPTQAGELSAFGGGYTRDRARWQVDRPSIDIEETEQASLDTFEDVPDRFIATEQRRLDALTDGRRTDV</sequence>
<dbReference type="RefSeq" id="WP_247381708.1">
    <property type="nucleotide sequence ID" value="NZ_JALLGV010000011.1"/>
</dbReference>
<evidence type="ECO:0000259" key="1">
    <source>
        <dbReference type="Pfam" id="PF21818"/>
    </source>
</evidence>
<gene>
    <name evidence="2" type="ORF">ACFR9U_14300</name>
</gene>